<dbReference type="EMBL" id="BAAALV010000007">
    <property type="protein sequence ID" value="GAA1922990.1"/>
    <property type="molecule type" value="Genomic_DNA"/>
</dbReference>
<dbReference type="InterPro" id="IPR026286">
    <property type="entry name" value="MaiA/AMDase"/>
</dbReference>
<comment type="caution">
    <text evidence="1">The sequence shown here is derived from an EMBL/GenBank/DDBJ whole genome shotgun (WGS) entry which is preliminary data.</text>
</comment>
<gene>
    <name evidence="1" type="ORF">GCM10009688_30110</name>
</gene>
<name>A0ABN2PIY5_9MICC</name>
<evidence type="ECO:0000313" key="1">
    <source>
        <dbReference type="EMBL" id="GAA1922990.1"/>
    </source>
</evidence>
<dbReference type="PANTHER" id="PTHR40267">
    <property type="entry name" value="BLR3294 PROTEIN"/>
    <property type="match status" value="1"/>
</dbReference>
<sequence>MPSYLSERAVLGVIVPSTNTVVEAEYNLMRPPGVSFAASRIFISQPELSDDASFVEFLEDLRTQTGYAVRDVLTAEPDRIVMGMSAETFWGGAEGAAAFEAGIREQAGGLELSTGAAACDAALKKFGARRISFITPYQPIGDEQVRAYFTDMGYEVQKVHGFACTSATNISEVTREQIREAFLAVDGPEVDALVQAGTNLCAVEVAAELEQELGKPVIAINAATIWHALRAQGIEDKLTGFGRLLEEF</sequence>
<protein>
    <submittedName>
        <fullName evidence="1">IgiC</fullName>
    </submittedName>
</protein>
<dbReference type="InterPro" id="IPR053714">
    <property type="entry name" value="Iso_Racemase_Enz_sf"/>
</dbReference>
<keyword evidence="2" id="KW-1185">Reference proteome</keyword>
<accession>A0ABN2PIY5</accession>
<dbReference type="PIRSF" id="PIRSF015736">
    <property type="entry name" value="MI"/>
    <property type="match status" value="1"/>
</dbReference>
<dbReference type="Proteomes" id="UP001500784">
    <property type="component" value="Unassembled WGS sequence"/>
</dbReference>
<dbReference type="Pfam" id="PF17645">
    <property type="entry name" value="Amdase"/>
    <property type="match status" value="1"/>
</dbReference>
<dbReference type="PANTHER" id="PTHR40267:SF1">
    <property type="entry name" value="BLR3294 PROTEIN"/>
    <property type="match status" value="1"/>
</dbReference>
<evidence type="ECO:0000313" key="2">
    <source>
        <dbReference type="Proteomes" id="UP001500784"/>
    </source>
</evidence>
<dbReference type="RefSeq" id="WP_152228510.1">
    <property type="nucleotide sequence ID" value="NZ_BAAALV010000007.1"/>
</dbReference>
<proteinExistence type="predicted"/>
<dbReference type="Gene3D" id="3.40.50.12500">
    <property type="match status" value="1"/>
</dbReference>
<reference evidence="1 2" key="1">
    <citation type="journal article" date="2019" name="Int. J. Syst. Evol. Microbiol.">
        <title>The Global Catalogue of Microorganisms (GCM) 10K type strain sequencing project: providing services to taxonomists for standard genome sequencing and annotation.</title>
        <authorList>
            <consortium name="The Broad Institute Genomics Platform"/>
            <consortium name="The Broad Institute Genome Sequencing Center for Infectious Disease"/>
            <person name="Wu L."/>
            <person name="Ma J."/>
        </authorList>
    </citation>
    <scope>NUCLEOTIDE SEQUENCE [LARGE SCALE GENOMIC DNA]</scope>
    <source>
        <strain evidence="1 2">JCM 13316</strain>
    </source>
</reference>
<organism evidence="1 2">
    <name type="scientific">Arthrobacter gandavensis</name>
    <dbReference type="NCBI Taxonomy" id="169960"/>
    <lineage>
        <taxon>Bacteria</taxon>
        <taxon>Bacillati</taxon>
        <taxon>Actinomycetota</taxon>
        <taxon>Actinomycetes</taxon>
        <taxon>Micrococcales</taxon>
        <taxon>Micrococcaceae</taxon>
        <taxon>Arthrobacter</taxon>
    </lineage>
</organism>